<dbReference type="RefSeq" id="YP_008059660.1">
    <property type="nucleotide sequence ID" value="NC_021330.1"/>
</dbReference>
<keyword evidence="1" id="KW-0175">Coiled coil</keyword>
<gene>
    <name evidence="3" type="primary">99</name>
    <name evidence="3" type="ORF">DNAM5_99</name>
</gene>
<evidence type="ECO:0000256" key="1">
    <source>
        <dbReference type="SAM" id="Coils"/>
    </source>
</evidence>
<reference evidence="3 4" key="1">
    <citation type="submission" date="2012-12" db="EMBL/GenBank/DDBJ databases">
        <authorList>
            <person name="Sencilo A."/>
            <person name="Jacobs-Sera D."/>
            <person name="Russell D.A."/>
            <person name="Ko C."/>
            <person name="Atanasova N."/>
            <person name="Osterlund E."/>
            <person name="Oksanen H.M."/>
            <person name="Bamford D.H."/>
            <person name="Hatfull G.F."/>
            <person name="Roine E."/>
            <person name="Hendrix R.W."/>
        </authorList>
    </citation>
    <scope>NUCLEOTIDE SEQUENCE [LARGE SCALE GENOMIC DNA]</scope>
</reference>
<sequence>MRCGQRKDADERRRFGMTDVEKELKKIADETGKDLDTLKQKYQEKLQQAKQNAEDDLSGDAVKSFAVRMVRSSIMRADRTQSSGGQTFEIPTLALGHGGVRRWGRNNPNTEERDVLFAYGIVNPSDKDVGIGVFIFEETDGIDLGDMRAKFRPLNELKVWSSLEKGDIKATGDPDPTPIYVCWSNDQTKAEEGDFEDLPDSKDGKRKVINNQIQDEATLEDLGQHLSVSDSDDFSHEGDLKRISGYVVDHYQGMSKNDNPFGIYNILDDTVVDPNDLREEITGGDDRNAGLTAWTNPDLMEYGNDSQCDFYGTLTREEDGDSKGQVVMNVVGIVPYISMPIDDNYGNSGGSGSNDDQTETQSL</sequence>
<evidence type="ECO:0000313" key="4">
    <source>
        <dbReference type="Proteomes" id="UP000202086"/>
    </source>
</evidence>
<organism evidence="3 4">
    <name type="scientific">Haloarcula californiae tailed virus 1</name>
    <dbReference type="NCBI Taxonomy" id="1273746"/>
    <lineage>
        <taxon>Viruses</taxon>
        <taxon>Duplodnaviria</taxon>
        <taxon>Heunggongvirae</taxon>
        <taxon>Uroviricota</taxon>
        <taxon>Caudoviricetes</taxon>
        <taxon>Thumleimavirales</taxon>
        <taxon>Druskaviridae</taxon>
        <taxon>Hacavirus</taxon>
        <taxon>Hacavirus italiense</taxon>
        <taxon>Hacavirus HCTV1</taxon>
    </lineage>
</organism>
<evidence type="ECO:0000313" key="3">
    <source>
        <dbReference type="EMBL" id="AGM11958.1"/>
    </source>
</evidence>
<keyword evidence="4" id="KW-1185">Reference proteome</keyword>
<dbReference type="EMBL" id="KC292029">
    <property type="protein sequence ID" value="AGM11958.1"/>
    <property type="molecule type" value="Genomic_DNA"/>
</dbReference>
<feature type="region of interest" description="Disordered" evidence="2">
    <location>
        <begin position="344"/>
        <end position="363"/>
    </location>
</feature>
<dbReference type="Proteomes" id="UP000202086">
    <property type="component" value="Segment"/>
</dbReference>
<feature type="coiled-coil region" evidence="1">
    <location>
        <begin position="28"/>
        <end position="55"/>
    </location>
</feature>
<dbReference type="GeneID" id="16193532"/>
<evidence type="ECO:0000256" key="2">
    <source>
        <dbReference type="SAM" id="MobiDB-lite"/>
    </source>
</evidence>
<accession>R4TP07</accession>
<name>R4TP07_9CAUD</name>
<dbReference type="OrthoDB" id="4963at10239"/>
<protein>
    <submittedName>
        <fullName evidence="3">Uncharacterized protein</fullName>
    </submittedName>
</protein>
<dbReference type="KEGG" id="vg:16193532"/>
<proteinExistence type="predicted"/>